<keyword evidence="2" id="KW-1185">Reference proteome</keyword>
<protein>
    <submittedName>
        <fullName evidence="1">Polyketide cyclase / dehydrase and lipid transport</fullName>
    </submittedName>
</protein>
<dbReference type="InterPro" id="IPR019587">
    <property type="entry name" value="Polyketide_cyclase/dehydratase"/>
</dbReference>
<dbReference type="STRING" id="930129.SAMN05216352_101393"/>
<dbReference type="Proteomes" id="UP000199017">
    <property type="component" value="Unassembled WGS sequence"/>
</dbReference>
<dbReference type="Gene3D" id="3.30.530.20">
    <property type="match status" value="1"/>
</dbReference>
<dbReference type="EMBL" id="FNDU01000001">
    <property type="protein sequence ID" value="SDH47081.1"/>
    <property type="molecule type" value="Genomic_DNA"/>
</dbReference>
<gene>
    <name evidence="1" type="ORF">SAMN05216352_101393</name>
</gene>
<dbReference type="CDD" id="cd07812">
    <property type="entry name" value="SRPBCC"/>
    <property type="match status" value="1"/>
</dbReference>
<dbReference type="AlphaFoldDB" id="A0A1G8CNG6"/>
<evidence type="ECO:0000313" key="1">
    <source>
        <dbReference type="EMBL" id="SDH47081.1"/>
    </source>
</evidence>
<dbReference type="SUPFAM" id="SSF55961">
    <property type="entry name" value="Bet v1-like"/>
    <property type="match status" value="1"/>
</dbReference>
<evidence type="ECO:0000313" key="2">
    <source>
        <dbReference type="Proteomes" id="UP000199017"/>
    </source>
</evidence>
<dbReference type="RefSeq" id="WP_091580094.1">
    <property type="nucleotide sequence ID" value="NZ_FNDU01000001.1"/>
</dbReference>
<dbReference type="OrthoDB" id="2360771at2"/>
<name>A0A1G8CNG6_9BACI</name>
<proteinExistence type="predicted"/>
<sequence length="156" mass="18260">MKKWTEETEIDAPIEEVWKLLDGSLDNMQKIMPNVMEHEPVKITDEGVGSVYRQKYKEGKRIEEYEVETVEYMNTPEHKKLKIAFVLANMFDITAKYELRKLSDNKTDFIYTATNRPLKWFASIILLFAGKKVTAQFVERVKHTAEAEYSKTAFNV</sequence>
<dbReference type="Pfam" id="PF10604">
    <property type="entry name" value="Polyketide_cyc2"/>
    <property type="match status" value="1"/>
</dbReference>
<accession>A0A1G8CNG6</accession>
<dbReference type="InterPro" id="IPR023393">
    <property type="entry name" value="START-like_dom_sf"/>
</dbReference>
<organism evidence="1 2">
    <name type="scientific">Alteribacillus bidgolensis</name>
    <dbReference type="NCBI Taxonomy" id="930129"/>
    <lineage>
        <taxon>Bacteria</taxon>
        <taxon>Bacillati</taxon>
        <taxon>Bacillota</taxon>
        <taxon>Bacilli</taxon>
        <taxon>Bacillales</taxon>
        <taxon>Bacillaceae</taxon>
        <taxon>Alteribacillus</taxon>
    </lineage>
</organism>
<reference evidence="1 2" key="1">
    <citation type="submission" date="2016-10" db="EMBL/GenBank/DDBJ databases">
        <authorList>
            <person name="de Groot N.N."/>
        </authorList>
    </citation>
    <scope>NUCLEOTIDE SEQUENCE [LARGE SCALE GENOMIC DNA]</scope>
    <source>
        <strain evidence="2">P4B,CCM 7963,CECT 7998,DSM 25260,IBRC-M 10614,KCTC 13821</strain>
    </source>
</reference>